<dbReference type="InterPro" id="IPR029058">
    <property type="entry name" value="AB_hydrolase_fold"/>
</dbReference>
<dbReference type="PANTHER" id="PTHR48081:SF33">
    <property type="entry name" value="KYNURENINE FORMAMIDASE"/>
    <property type="match status" value="1"/>
</dbReference>
<sequence>MKIRTRSMAVAAAATIGILAAPGIASAQPASPGIEDTTYPTDHGPMPMTVYRAAAEHPGSHYPAAIFVHGGAWVQGSRQLLDSEARAAAQRGLVVFDIDYDLSAPRDPREYRDVEAAIGYVRAAADRFGVDRDRIGGLGTSAGANLLMQAVITDHAPLAAVVGWSGPYDLTAHTSPKDVTMATGSAAAYLGCVAVLPNCRDRAAAASPALHVSPGAPPTLLFNSADELVPATQMTELADRLRPVGATVSTLLVPGHRHAVAYSDVALGPTLDFLTERLGVTSDRPSVGDR</sequence>
<evidence type="ECO:0000259" key="3">
    <source>
        <dbReference type="Pfam" id="PF20434"/>
    </source>
</evidence>
<evidence type="ECO:0000313" key="4">
    <source>
        <dbReference type="EMBL" id="MBU3064286.1"/>
    </source>
</evidence>
<dbReference type="Pfam" id="PF20434">
    <property type="entry name" value="BD-FAE"/>
    <property type="match status" value="1"/>
</dbReference>
<feature type="domain" description="BD-FAE-like" evidence="3">
    <location>
        <begin position="59"/>
        <end position="241"/>
    </location>
</feature>
<comment type="caution">
    <text evidence="4">The sequence shown here is derived from an EMBL/GenBank/DDBJ whole genome shotgun (WGS) entry which is preliminary data.</text>
</comment>
<keyword evidence="2" id="KW-0732">Signal</keyword>
<keyword evidence="1 4" id="KW-0378">Hydrolase</keyword>
<feature type="signal peptide" evidence="2">
    <location>
        <begin position="1"/>
        <end position="27"/>
    </location>
</feature>
<name>A0ABS6B4C5_9NOCA</name>
<evidence type="ECO:0000313" key="5">
    <source>
        <dbReference type="Proteomes" id="UP000733379"/>
    </source>
</evidence>
<organism evidence="4 5">
    <name type="scientific">Nocardia albiluteola</name>
    <dbReference type="NCBI Taxonomy" id="2842303"/>
    <lineage>
        <taxon>Bacteria</taxon>
        <taxon>Bacillati</taxon>
        <taxon>Actinomycetota</taxon>
        <taxon>Actinomycetes</taxon>
        <taxon>Mycobacteriales</taxon>
        <taxon>Nocardiaceae</taxon>
        <taxon>Nocardia</taxon>
    </lineage>
</organism>
<dbReference type="EMBL" id="JAHKNI010000007">
    <property type="protein sequence ID" value="MBU3064286.1"/>
    <property type="molecule type" value="Genomic_DNA"/>
</dbReference>
<gene>
    <name evidence="4" type="ORF">KO481_22480</name>
</gene>
<dbReference type="SUPFAM" id="SSF53474">
    <property type="entry name" value="alpha/beta-Hydrolases"/>
    <property type="match status" value="1"/>
</dbReference>
<dbReference type="Gene3D" id="3.40.50.1820">
    <property type="entry name" value="alpha/beta hydrolase"/>
    <property type="match status" value="1"/>
</dbReference>
<proteinExistence type="predicted"/>
<protein>
    <submittedName>
        <fullName evidence="4">Alpha/beta hydrolase</fullName>
    </submittedName>
</protein>
<reference evidence="4 5" key="1">
    <citation type="submission" date="2021-06" db="EMBL/GenBank/DDBJ databases">
        <title>Actinomycetes sequencing.</title>
        <authorList>
            <person name="Shan Q."/>
        </authorList>
    </citation>
    <scope>NUCLEOTIDE SEQUENCE [LARGE SCALE GENOMIC DNA]</scope>
    <source>
        <strain evidence="4 5">NEAU-G5</strain>
    </source>
</reference>
<dbReference type="InterPro" id="IPR049492">
    <property type="entry name" value="BD-FAE-like_dom"/>
</dbReference>
<dbReference type="GO" id="GO:0016787">
    <property type="term" value="F:hydrolase activity"/>
    <property type="evidence" value="ECO:0007669"/>
    <property type="project" value="UniProtKB-KW"/>
</dbReference>
<dbReference type="RefSeq" id="WP_215919368.1">
    <property type="nucleotide sequence ID" value="NZ_JAHKNI010000007.1"/>
</dbReference>
<dbReference type="InterPro" id="IPR050300">
    <property type="entry name" value="GDXG_lipolytic_enzyme"/>
</dbReference>
<dbReference type="PANTHER" id="PTHR48081">
    <property type="entry name" value="AB HYDROLASE SUPERFAMILY PROTEIN C4A8.06C"/>
    <property type="match status" value="1"/>
</dbReference>
<dbReference type="Proteomes" id="UP000733379">
    <property type="component" value="Unassembled WGS sequence"/>
</dbReference>
<evidence type="ECO:0000256" key="2">
    <source>
        <dbReference type="SAM" id="SignalP"/>
    </source>
</evidence>
<keyword evidence="5" id="KW-1185">Reference proteome</keyword>
<evidence type="ECO:0000256" key="1">
    <source>
        <dbReference type="ARBA" id="ARBA00022801"/>
    </source>
</evidence>
<feature type="chain" id="PRO_5047448434" evidence="2">
    <location>
        <begin position="28"/>
        <end position="290"/>
    </location>
</feature>
<accession>A0ABS6B4C5</accession>